<evidence type="ECO:0000313" key="2">
    <source>
        <dbReference type="Proteomes" id="UP000006558"/>
    </source>
</evidence>
<reference evidence="1 2" key="2">
    <citation type="journal article" date="2009" name="Proc. Natl. Acad. Sci. U.S.A.">
        <title>On the chimeric nature, thermophilic origin, and phylogenetic placement of the Thermotogales.</title>
        <authorList>
            <person name="Zhaxybayeva O."/>
            <person name="Swithers K.S."/>
            <person name="Lapierre P."/>
            <person name="Fournier G.P."/>
            <person name="Bickhart D.M."/>
            <person name="DeBoy R.T."/>
            <person name="Nelson K.E."/>
            <person name="Nesbo C.L."/>
            <person name="Doolittle W.F."/>
            <person name="Gogarten J.P."/>
            <person name="Noll K.M."/>
        </authorList>
    </citation>
    <scope>NUCLEOTIDE SEQUENCE [LARGE SCALE GENOMIC DNA]</scope>
    <source>
        <strain evidence="2">ATCC BAA-488 / DSM 13995 / JCM 10881 / RKU-1</strain>
    </source>
</reference>
<reference evidence="2" key="1">
    <citation type="submission" date="2007-05" db="EMBL/GenBank/DDBJ databases">
        <title>Complete sequence of Thermotoga petrophila RKU-1.</title>
        <authorList>
            <consortium name="US DOE Joint Genome Institute"/>
            <person name="Copeland A."/>
            <person name="Lucas S."/>
            <person name="Lapidus A."/>
            <person name="Barry K."/>
            <person name="Glavina del Rio T."/>
            <person name="Dalin E."/>
            <person name="Tice H."/>
            <person name="Pitluck S."/>
            <person name="Sims D."/>
            <person name="Brettin T."/>
            <person name="Bruce D."/>
            <person name="Detter J.C."/>
            <person name="Han C."/>
            <person name="Tapia R."/>
            <person name="Schmutz J."/>
            <person name="Larimer F."/>
            <person name="Land M."/>
            <person name="Hauser L."/>
            <person name="Kyrpides N."/>
            <person name="Mikhailova N."/>
            <person name="Nelson K."/>
            <person name="Gogarten J.P."/>
            <person name="Noll K."/>
            <person name="Richardson P."/>
        </authorList>
    </citation>
    <scope>NUCLEOTIDE SEQUENCE [LARGE SCALE GENOMIC DNA]</scope>
    <source>
        <strain evidence="2">ATCC BAA-488 / DSM 13995 / JCM 10881 / RKU-1</strain>
    </source>
</reference>
<proteinExistence type="predicted"/>
<dbReference type="HOGENOM" id="CLU_080977_0_0_0"/>
<dbReference type="KEGG" id="tpt:Tpet_1796"/>
<dbReference type="AlphaFoldDB" id="A5INM3"/>
<dbReference type="eggNOG" id="COG4923">
    <property type="taxonomic scope" value="Bacteria"/>
</dbReference>
<dbReference type="STRING" id="390874.Tpet_1796"/>
<dbReference type="Proteomes" id="UP000006558">
    <property type="component" value="Chromosome"/>
</dbReference>
<evidence type="ECO:0008006" key="3">
    <source>
        <dbReference type="Google" id="ProtNLM"/>
    </source>
</evidence>
<gene>
    <name evidence="1" type="ordered locus">Tpet_1796</name>
</gene>
<dbReference type="InterPro" id="IPR007362">
    <property type="entry name" value="DUF429"/>
</dbReference>
<dbReference type="EMBL" id="CP000702">
    <property type="protein sequence ID" value="ABQ47796.1"/>
    <property type="molecule type" value="Genomic_DNA"/>
</dbReference>
<protein>
    <recommendedName>
        <fullName evidence="3">NUDIX hydrolase</fullName>
    </recommendedName>
</protein>
<accession>A5INM3</accession>
<sequence>MYTMITAGVDGTRRGWVYALVEERKVLEIGLMERFSFLGFPVLVDIPIGLPETGERVCDRLARKILSRRAGCVFTVPVREAVYQKTYEDALMINRKKQGKGFSVQFWNIVEKVREVDLFLRENPSLVSVIKESHPELCFLRLSGRLLASKHTEEGIKQRIDVLRRFLTLDVKELKKTEERLKVALHDLLDALVLALSGQFSLETIPENPPNDRYGLPMSIKIPKIINGRWNFLSTVSPSRFPSVLLQSLVGY</sequence>
<organism evidence="1 2">
    <name type="scientific">Thermotoga petrophila (strain ATCC BAA-488 / DSM 13995 / JCM 10881 / RKU-1)</name>
    <dbReference type="NCBI Taxonomy" id="390874"/>
    <lineage>
        <taxon>Bacteria</taxon>
        <taxon>Thermotogati</taxon>
        <taxon>Thermotogota</taxon>
        <taxon>Thermotogae</taxon>
        <taxon>Thermotogales</taxon>
        <taxon>Thermotogaceae</taxon>
        <taxon>Thermotoga</taxon>
    </lineage>
</organism>
<evidence type="ECO:0000313" key="1">
    <source>
        <dbReference type="EMBL" id="ABQ47796.1"/>
    </source>
</evidence>
<dbReference type="Pfam" id="PF04250">
    <property type="entry name" value="DUF429"/>
    <property type="match status" value="1"/>
</dbReference>
<name>A5INM3_THEP1</name>